<organism evidence="2 3">
    <name type="scientific">Rhodotorula toruloides</name>
    <name type="common">Yeast</name>
    <name type="synonym">Rhodosporidium toruloides</name>
    <dbReference type="NCBI Taxonomy" id="5286"/>
    <lineage>
        <taxon>Eukaryota</taxon>
        <taxon>Fungi</taxon>
        <taxon>Dikarya</taxon>
        <taxon>Basidiomycota</taxon>
        <taxon>Pucciniomycotina</taxon>
        <taxon>Microbotryomycetes</taxon>
        <taxon>Sporidiobolales</taxon>
        <taxon>Sporidiobolaceae</taxon>
        <taxon>Rhodotorula</taxon>
    </lineage>
</organism>
<proteinExistence type="predicted"/>
<dbReference type="EMBL" id="BJWK01000008">
    <property type="protein sequence ID" value="GEM09581.1"/>
    <property type="molecule type" value="Genomic_DNA"/>
</dbReference>
<name>A0A511KGT1_RHOTO</name>
<dbReference type="AlphaFoldDB" id="A0A511KGT1"/>
<dbReference type="Gene3D" id="3.40.30.10">
    <property type="entry name" value="Glutaredoxin"/>
    <property type="match status" value="1"/>
</dbReference>
<evidence type="ECO:0000313" key="2">
    <source>
        <dbReference type="EMBL" id="GEM09581.1"/>
    </source>
</evidence>
<dbReference type="InterPro" id="IPR036249">
    <property type="entry name" value="Thioredoxin-like_sf"/>
</dbReference>
<evidence type="ECO:0000313" key="3">
    <source>
        <dbReference type="Proteomes" id="UP000321518"/>
    </source>
</evidence>
<dbReference type="Pfam" id="PF13417">
    <property type="entry name" value="GST_N_3"/>
    <property type="match status" value="1"/>
</dbReference>
<feature type="domain" description="GST N-terminal" evidence="1">
    <location>
        <begin position="8"/>
        <end position="89"/>
    </location>
</feature>
<dbReference type="PROSITE" id="PS50404">
    <property type="entry name" value="GST_NTER"/>
    <property type="match status" value="1"/>
</dbReference>
<protein>
    <submittedName>
        <fullName evidence="2">Thioredoxin fold domain containing protein</fullName>
    </submittedName>
</protein>
<dbReference type="SUPFAM" id="SSF52833">
    <property type="entry name" value="Thioredoxin-like"/>
    <property type="match status" value="1"/>
</dbReference>
<sequence>MPVKLFDLVPQTGGVFFSPPCLRTRLALIHKQLPFEVEEITYHDLRFIWKDRLGVQKATAPIIQREDGSYLMDSDKIAAYLDKAYPDRPNLYLPDSSTPVNLDSAEYSSAKQAAAAEIVNQLHERIKEATANKLGDQDLFFTSAIKPGYTDFYVLCDYRLLRSVSPKLACDVYEADERFAAWLERMKQAYPMPEVWERDPEA</sequence>
<dbReference type="OrthoDB" id="4951845at2759"/>
<comment type="caution">
    <text evidence="2">The sequence shown here is derived from an EMBL/GenBank/DDBJ whole genome shotgun (WGS) entry which is preliminary data.</text>
</comment>
<dbReference type="Proteomes" id="UP000321518">
    <property type="component" value="Unassembled WGS sequence"/>
</dbReference>
<accession>A0A511KGT1</accession>
<dbReference type="InterPro" id="IPR004045">
    <property type="entry name" value="Glutathione_S-Trfase_N"/>
</dbReference>
<evidence type="ECO:0000259" key="1">
    <source>
        <dbReference type="PROSITE" id="PS50404"/>
    </source>
</evidence>
<reference evidence="2 3" key="1">
    <citation type="submission" date="2019-07" db="EMBL/GenBank/DDBJ databases">
        <title>Rhodotorula toruloides NBRC10032 genome sequencing.</title>
        <authorList>
            <person name="Shida Y."/>
            <person name="Takaku H."/>
            <person name="Ogasawara W."/>
            <person name="Mori K."/>
        </authorList>
    </citation>
    <scope>NUCLEOTIDE SEQUENCE [LARGE SCALE GENOMIC DNA]</scope>
    <source>
        <strain evidence="2 3">NBRC10032</strain>
    </source>
</reference>
<gene>
    <name evidence="2" type="ORF">Rt10032_c08g3598</name>
</gene>